<reference evidence="4 5" key="1">
    <citation type="submission" date="2009-09" db="EMBL/GenBank/DDBJ databases">
        <authorList>
            <person name="Weinstock G."/>
            <person name="Sodergren E."/>
            <person name="Clifton S."/>
            <person name="Fulton L."/>
            <person name="Fulton B."/>
            <person name="Courtney L."/>
            <person name="Fronick C."/>
            <person name="Harrison M."/>
            <person name="Strong C."/>
            <person name="Farmer C."/>
            <person name="Delahaunty K."/>
            <person name="Markovic C."/>
            <person name="Hall O."/>
            <person name="Minx P."/>
            <person name="Tomlinson C."/>
            <person name="Mitreva M."/>
            <person name="Nelson J."/>
            <person name="Hou S."/>
            <person name="Wollam A."/>
            <person name="Pepin K.H."/>
            <person name="Johnson M."/>
            <person name="Bhonagiri V."/>
            <person name="Nash W.E."/>
            <person name="Warren W."/>
            <person name="Chinwalla A."/>
            <person name="Mardis E.R."/>
            <person name="Wilson R.K."/>
        </authorList>
    </citation>
    <scope>NUCLEOTIDE SEQUENCE [LARGE SCALE GENOMIC DNA]</scope>
    <source>
        <strain evidence="4 5">F0319</strain>
    </source>
</reference>
<dbReference type="InterPro" id="IPR050065">
    <property type="entry name" value="GlmU-like"/>
</dbReference>
<dbReference type="InterPro" id="IPR029044">
    <property type="entry name" value="Nucleotide-diphossugar_trans"/>
</dbReference>
<organism evidence="4 5">
    <name type="scientific">Prevotella veroralis F0319</name>
    <dbReference type="NCBI Taxonomy" id="649761"/>
    <lineage>
        <taxon>Bacteria</taxon>
        <taxon>Pseudomonadati</taxon>
        <taxon>Bacteroidota</taxon>
        <taxon>Bacteroidia</taxon>
        <taxon>Bacteroidales</taxon>
        <taxon>Prevotellaceae</taxon>
        <taxon>Prevotella</taxon>
    </lineage>
</organism>
<dbReference type="STRING" id="649761.HMPREF0973_00446"/>
<keyword evidence="5" id="KW-1185">Reference proteome</keyword>
<dbReference type="GO" id="GO:0016779">
    <property type="term" value="F:nucleotidyltransferase activity"/>
    <property type="evidence" value="ECO:0007669"/>
    <property type="project" value="UniProtKB-KW"/>
</dbReference>
<sequence length="248" mass="28065">MCIFAWMKYAIIAAGDGSRLAQEGVTDAKPLVKVNGERLIDRLIRVFVANDATDILVICNEHMMDVARHLVEVEEQGLNGHHVPLQFLIKTTLSSMHSLYELRKYLLDEPFILTTVDTIFDEQAFSSYVSTFRERLHQGVDALMGVTDYIDDEKPLYVSTDSQLHVTGYYDHAQPDTQYISAGIYGLTPLTLSVLNDCIAKGQHRMRNFQRALVANGLHVEAYPLSKVFDIDHASDITKAEEYLNKRL</sequence>
<protein>
    <recommendedName>
        <fullName evidence="3">Nucleotidyl transferase domain-containing protein</fullName>
    </recommendedName>
</protein>
<dbReference type="PANTHER" id="PTHR43584">
    <property type="entry name" value="NUCLEOTIDYL TRANSFERASE"/>
    <property type="match status" value="1"/>
</dbReference>
<dbReference type="InterPro" id="IPR005835">
    <property type="entry name" value="NTP_transferase_dom"/>
</dbReference>
<feature type="domain" description="Nucleotidyl transferase" evidence="3">
    <location>
        <begin position="11"/>
        <end position="236"/>
    </location>
</feature>
<dbReference type="RefSeq" id="WP_004382069.1">
    <property type="nucleotide sequence ID" value="NZ_GG698712.1"/>
</dbReference>
<evidence type="ECO:0000313" key="4">
    <source>
        <dbReference type="EMBL" id="EEX19505.1"/>
    </source>
</evidence>
<dbReference type="HOGENOM" id="CLU_1128277_0_0_10"/>
<dbReference type="PANTHER" id="PTHR43584:SF8">
    <property type="entry name" value="N-ACETYLMURAMATE ALPHA-1-PHOSPHATE URIDYLYLTRANSFERASE"/>
    <property type="match status" value="1"/>
</dbReference>
<dbReference type="AlphaFoldDB" id="C9MLH1"/>
<dbReference type="Proteomes" id="UP000003327">
    <property type="component" value="Unassembled WGS sequence"/>
</dbReference>
<accession>C9MLH1</accession>
<gene>
    <name evidence="4" type="ORF">HMPREF0973_00446</name>
</gene>
<evidence type="ECO:0000256" key="1">
    <source>
        <dbReference type="ARBA" id="ARBA00022679"/>
    </source>
</evidence>
<dbReference type="Pfam" id="PF00483">
    <property type="entry name" value="NTP_transferase"/>
    <property type="match status" value="1"/>
</dbReference>
<comment type="caution">
    <text evidence="4">The sequence shown here is derived from an EMBL/GenBank/DDBJ whole genome shotgun (WGS) entry which is preliminary data.</text>
</comment>
<dbReference type="Gene3D" id="3.90.550.10">
    <property type="entry name" value="Spore Coat Polysaccharide Biosynthesis Protein SpsA, Chain A"/>
    <property type="match status" value="1"/>
</dbReference>
<dbReference type="EMBL" id="ACVA01000013">
    <property type="protein sequence ID" value="EEX19505.1"/>
    <property type="molecule type" value="Genomic_DNA"/>
</dbReference>
<name>C9MLH1_9BACT</name>
<evidence type="ECO:0000259" key="3">
    <source>
        <dbReference type="Pfam" id="PF00483"/>
    </source>
</evidence>
<keyword evidence="2" id="KW-0548">Nucleotidyltransferase</keyword>
<dbReference type="SUPFAM" id="SSF53448">
    <property type="entry name" value="Nucleotide-diphospho-sugar transferases"/>
    <property type="match status" value="1"/>
</dbReference>
<evidence type="ECO:0000256" key="2">
    <source>
        <dbReference type="ARBA" id="ARBA00022695"/>
    </source>
</evidence>
<proteinExistence type="predicted"/>
<dbReference type="eggNOG" id="COG1208">
    <property type="taxonomic scope" value="Bacteria"/>
</dbReference>
<keyword evidence="1" id="KW-0808">Transferase</keyword>
<evidence type="ECO:0000313" key="5">
    <source>
        <dbReference type="Proteomes" id="UP000003327"/>
    </source>
</evidence>